<dbReference type="GO" id="GO:0022857">
    <property type="term" value="F:transmembrane transporter activity"/>
    <property type="evidence" value="ECO:0007669"/>
    <property type="project" value="InterPro"/>
</dbReference>
<reference evidence="8 9" key="1">
    <citation type="journal article" date="2016" name="Proc. Natl. Acad. Sci. U.S.A.">
        <title>Lipid metabolic changes in an early divergent fungus govern the establishment of a mutualistic symbiosis with endobacteria.</title>
        <authorList>
            <person name="Lastovetsky O.A."/>
            <person name="Gaspar M.L."/>
            <person name="Mondo S.J."/>
            <person name="LaButti K.M."/>
            <person name="Sandor L."/>
            <person name="Grigoriev I.V."/>
            <person name="Henry S.A."/>
            <person name="Pawlowska T.E."/>
        </authorList>
    </citation>
    <scope>NUCLEOTIDE SEQUENCE [LARGE SCALE GENOMIC DNA]</scope>
    <source>
        <strain evidence="8 9">ATCC 52813</strain>
    </source>
</reference>
<dbReference type="InterPro" id="IPR005829">
    <property type="entry name" value="Sugar_transporter_CS"/>
</dbReference>
<dbReference type="Gene3D" id="1.20.1250.20">
    <property type="entry name" value="MFS general substrate transporter like domains"/>
    <property type="match status" value="1"/>
</dbReference>
<evidence type="ECO:0000256" key="1">
    <source>
        <dbReference type="ARBA" id="ARBA00004141"/>
    </source>
</evidence>
<dbReference type="GO" id="GO:0005886">
    <property type="term" value="C:plasma membrane"/>
    <property type="evidence" value="ECO:0007669"/>
    <property type="project" value="TreeGrafter"/>
</dbReference>
<evidence type="ECO:0000256" key="3">
    <source>
        <dbReference type="ARBA" id="ARBA00022989"/>
    </source>
</evidence>
<evidence type="ECO:0000256" key="2">
    <source>
        <dbReference type="ARBA" id="ARBA00022692"/>
    </source>
</evidence>
<feature type="transmembrane region" description="Helical" evidence="6">
    <location>
        <begin position="112"/>
        <end position="130"/>
    </location>
</feature>
<dbReference type="PROSITE" id="PS00216">
    <property type="entry name" value="SUGAR_TRANSPORT_1"/>
    <property type="match status" value="1"/>
</dbReference>
<evidence type="ECO:0000313" key="8">
    <source>
        <dbReference type="EMBL" id="PHZ15558.1"/>
    </source>
</evidence>
<feature type="transmembrane region" description="Helical" evidence="6">
    <location>
        <begin position="292"/>
        <end position="312"/>
    </location>
</feature>
<dbReference type="Proteomes" id="UP000242254">
    <property type="component" value="Unassembled WGS sequence"/>
</dbReference>
<organism evidence="8 9">
    <name type="scientific">Rhizopus microsporus ATCC 52813</name>
    <dbReference type="NCBI Taxonomy" id="1340429"/>
    <lineage>
        <taxon>Eukaryota</taxon>
        <taxon>Fungi</taxon>
        <taxon>Fungi incertae sedis</taxon>
        <taxon>Mucoromycota</taxon>
        <taxon>Mucoromycotina</taxon>
        <taxon>Mucoromycetes</taxon>
        <taxon>Mucorales</taxon>
        <taxon>Mucorineae</taxon>
        <taxon>Rhizopodaceae</taxon>
        <taxon>Rhizopus</taxon>
    </lineage>
</organism>
<dbReference type="PANTHER" id="PTHR23501">
    <property type="entry name" value="MAJOR FACILITATOR SUPERFAMILY"/>
    <property type="match status" value="1"/>
</dbReference>
<dbReference type="PANTHER" id="PTHR23501:SF198">
    <property type="entry name" value="AZOLE RESISTANCE PROTEIN 1-RELATED"/>
    <property type="match status" value="1"/>
</dbReference>
<dbReference type="SUPFAM" id="SSF103473">
    <property type="entry name" value="MFS general substrate transporter"/>
    <property type="match status" value="1"/>
</dbReference>
<evidence type="ECO:0000256" key="6">
    <source>
        <dbReference type="SAM" id="Phobius"/>
    </source>
</evidence>
<dbReference type="InterPro" id="IPR036259">
    <property type="entry name" value="MFS_trans_sf"/>
</dbReference>
<feature type="transmembrane region" description="Helical" evidence="6">
    <location>
        <begin position="324"/>
        <end position="348"/>
    </location>
</feature>
<dbReference type="InterPro" id="IPR020846">
    <property type="entry name" value="MFS_dom"/>
</dbReference>
<feature type="transmembrane region" description="Helical" evidence="6">
    <location>
        <begin position="136"/>
        <end position="159"/>
    </location>
</feature>
<feature type="domain" description="Major facilitator superfamily (MFS) profile" evidence="7">
    <location>
        <begin position="48"/>
        <end position="555"/>
    </location>
</feature>
<feature type="transmembrane region" description="Helical" evidence="6">
    <location>
        <begin position="261"/>
        <end position="280"/>
    </location>
</feature>
<dbReference type="PROSITE" id="PS50850">
    <property type="entry name" value="MFS"/>
    <property type="match status" value="1"/>
</dbReference>
<feature type="transmembrane region" description="Helical" evidence="6">
    <location>
        <begin position="524"/>
        <end position="550"/>
    </location>
</feature>
<gene>
    <name evidence="8" type="ORF">RHIMIDRAFT_272791</name>
</gene>
<keyword evidence="2 6" id="KW-0812">Transmembrane</keyword>
<proteinExistence type="predicted"/>
<feature type="transmembrane region" description="Helical" evidence="6">
    <location>
        <begin position="394"/>
        <end position="413"/>
    </location>
</feature>
<dbReference type="InterPro" id="IPR011701">
    <property type="entry name" value="MFS"/>
</dbReference>
<evidence type="ECO:0000256" key="5">
    <source>
        <dbReference type="SAM" id="MobiDB-lite"/>
    </source>
</evidence>
<evidence type="ECO:0000259" key="7">
    <source>
        <dbReference type="PROSITE" id="PS50850"/>
    </source>
</evidence>
<dbReference type="EMBL" id="KZ303844">
    <property type="protein sequence ID" value="PHZ15558.1"/>
    <property type="molecule type" value="Genomic_DNA"/>
</dbReference>
<feature type="compositionally biased region" description="Polar residues" evidence="5">
    <location>
        <begin position="10"/>
        <end position="19"/>
    </location>
</feature>
<dbReference type="GeneID" id="35443335"/>
<evidence type="ECO:0000256" key="4">
    <source>
        <dbReference type="ARBA" id="ARBA00023136"/>
    </source>
</evidence>
<feature type="transmembrane region" description="Helical" evidence="6">
    <location>
        <begin position="223"/>
        <end position="241"/>
    </location>
</feature>
<feature type="transmembrane region" description="Helical" evidence="6">
    <location>
        <begin position="45"/>
        <end position="70"/>
    </location>
</feature>
<keyword evidence="3 6" id="KW-1133">Transmembrane helix</keyword>
<evidence type="ECO:0000313" key="9">
    <source>
        <dbReference type="Proteomes" id="UP000242254"/>
    </source>
</evidence>
<dbReference type="AlphaFoldDB" id="A0A2G4T3H0"/>
<feature type="transmembrane region" description="Helical" evidence="6">
    <location>
        <begin position="453"/>
        <end position="478"/>
    </location>
</feature>
<feature type="region of interest" description="Disordered" evidence="5">
    <location>
        <begin position="1"/>
        <end position="20"/>
    </location>
</feature>
<dbReference type="STRING" id="1340429.A0A2G4T3H0"/>
<protein>
    <submittedName>
        <fullName evidence="8">MFS general substrate transporter</fullName>
    </submittedName>
</protein>
<dbReference type="CDD" id="cd17502">
    <property type="entry name" value="MFS_Azr1_MDR_like"/>
    <property type="match status" value="1"/>
</dbReference>
<dbReference type="RefSeq" id="XP_023469266.1">
    <property type="nucleotide sequence ID" value="XM_023612346.1"/>
</dbReference>
<keyword evidence="9" id="KW-1185">Reference proteome</keyword>
<sequence>MPSSIDLDQRSSNDSQANEPTIYVSKESNNQYSENFETRFEMFRFTILITGICLAMFMMSLNSTLVAPAMGIIATQLNATENQTWIATAYLVAINAFQPLSGKFSDIFGRKAVFLFAIATFFIGSIISAVANSINILIAGRVIQGFGGGGVMSMTYITVTDVTPVLLRPRFQSILGVVYGIASVVGPLIGNDIKEPRAFSKTNIFFSFLGGAFVDHASWHWDFWLNVILSGIAFVIIFIFLKSPKNVAQESFIHKLKRIDYLGTLFATGFVVCLLLALSWGNSYGWNDGHCIGSFVASGVSFIALVYVEGWVAKEPLLPAQILLNPACTTAYLYMIFLGLTFICTLYFGPVYFQAVFGADSTQSGLRLIPFMVCLIAASVGGGILIQIFPYPKYFIIFAGASNLICYGLFQLVNPSSNWGQQAGFLAFGGLAFGLSNQNAIFTVQSSVALKDIAVATTCVNFFMMLSSSVGVCIYQTLSATFVKAQYAGLPAEVLKVANEYGALKNYLFIRKMPLEYQQPMTHAYAAAMHNLFIIPLVAAGLGLVVAIFFKPVRYGGSPAAASTKQEIDIEKESVV</sequence>
<feature type="transmembrane region" description="Helical" evidence="6">
    <location>
        <begin position="368"/>
        <end position="389"/>
    </location>
</feature>
<name>A0A2G4T3H0_RHIZD</name>
<comment type="subcellular location">
    <subcellularLocation>
        <location evidence="1">Membrane</location>
        <topology evidence="1">Multi-pass membrane protein</topology>
    </subcellularLocation>
</comment>
<dbReference type="Pfam" id="PF07690">
    <property type="entry name" value="MFS_1"/>
    <property type="match status" value="2"/>
</dbReference>
<feature type="transmembrane region" description="Helical" evidence="6">
    <location>
        <begin position="171"/>
        <end position="190"/>
    </location>
</feature>
<accession>A0A2G4T3H0</accession>
<keyword evidence="4 6" id="KW-0472">Membrane</keyword>